<keyword evidence="3" id="KW-1185">Reference proteome</keyword>
<dbReference type="Proteomes" id="UP000247602">
    <property type="component" value="Unassembled WGS sequence"/>
</dbReference>
<dbReference type="GO" id="GO:0030638">
    <property type="term" value="P:polyketide metabolic process"/>
    <property type="evidence" value="ECO:0007669"/>
    <property type="project" value="InterPro"/>
</dbReference>
<evidence type="ECO:0000313" key="2">
    <source>
        <dbReference type="EMBL" id="PZA22260.1"/>
    </source>
</evidence>
<evidence type="ECO:0000313" key="3">
    <source>
        <dbReference type="Proteomes" id="UP000247602"/>
    </source>
</evidence>
<gene>
    <name evidence="2" type="ORF">DMO24_05960</name>
    <name evidence="1" type="ORF">FHX36_001684</name>
</gene>
<dbReference type="InterPro" id="IPR032710">
    <property type="entry name" value="NTF2-like_dom_sf"/>
</dbReference>
<dbReference type="OrthoDB" id="9810441at2"/>
<dbReference type="Gene3D" id="3.10.450.50">
    <property type="match status" value="1"/>
</dbReference>
<dbReference type="InterPro" id="IPR009959">
    <property type="entry name" value="Cyclase_SnoaL-like"/>
</dbReference>
<dbReference type="AlphaFoldDB" id="A0A323VDH8"/>
<comment type="caution">
    <text evidence="2">The sequence shown here is derived from an EMBL/GenBank/DDBJ whole genome shotgun (WGS) entry which is preliminary data.</text>
</comment>
<dbReference type="EMBL" id="QKNV01000040">
    <property type="protein sequence ID" value="PZA22260.1"/>
    <property type="molecule type" value="Genomic_DNA"/>
</dbReference>
<reference evidence="1 4" key="2">
    <citation type="submission" date="2020-08" db="EMBL/GenBank/DDBJ databases">
        <title>Sequencing the genomes of 1000 actinobacteria strains.</title>
        <authorList>
            <person name="Klenk H.-P."/>
        </authorList>
    </citation>
    <scope>NUCLEOTIDE SEQUENCE [LARGE SCALE GENOMIC DNA]</scope>
    <source>
        <strain evidence="1 4">DSM 16678</strain>
    </source>
</reference>
<proteinExistence type="predicted"/>
<name>A0A323VDH8_9ACTN</name>
<accession>A0A323VDH8</accession>
<evidence type="ECO:0000313" key="4">
    <source>
        <dbReference type="Proteomes" id="UP000580718"/>
    </source>
</evidence>
<dbReference type="RefSeq" id="WP_110551415.1">
    <property type="nucleotide sequence ID" value="NZ_JACIBU010000001.1"/>
</dbReference>
<sequence length="131" mass="14718">MADFDIHAFYTDYIAALNDRRFEDMDEFVADEVTLNGQRGTRSAVVADQRGIVDAVPDFHWEVQEILVDGDRAGVRLVNTGTPVKEWHGAPASGASFRIVEMAIYRIENGRFVDMTFIHDTADADRQLRAA</sequence>
<dbReference type="Pfam" id="PF07366">
    <property type="entry name" value="SnoaL"/>
    <property type="match status" value="1"/>
</dbReference>
<dbReference type="Proteomes" id="UP000580718">
    <property type="component" value="Unassembled WGS sequence"/>
</dbReference>
<dbReference type="EMBL" id="JACIBU010000001">
    <property type="protein sequence ID" value="MBB3675949.1"/>
    <property type="molecule type" value="Genomic_DNA"/>
</dbReference>
<reference evidence="2 3" key="1">
    <citation type="submission" date="2018-06" db="EMBL/GenBank/DDBJ databases">
        <title>Draft genome sequence of Modestobacter versicolor CP153-2.</title>
        <authorList>
            <person name="Gundlapally S.R."/>
        </authorList>
    </citation>
    <scope>NUCLEOTIDE SEQUENCE [LARGE SCALE GENOMIC DNA]</scope>
    <source>
        <strain evidence="2 3">CP153-2</strain>
    </source>
</reference>
<evidence type="ECO:0000313" key="1">
    <source>
        <dbReference type="EMBL" id="MBB3675949.1"/>
    </source>
</evidence>
<dbReference type="SUPFAM" id="SSF54427">
    <property type="entry name" value="NTF2-like"/>
    <property type="match status" value="1"/>
</dbReference>
<protein>
    <submittedName>
        <fullName evidence="1">Putative ester cyclase</fullName>
    </submittedName>
</protein>
<organism evidence="2 3">
    <name type="scientific">Modestobacter versicolor</name>
    <dbReference type="NCBI Taxonomy" id="429133"/>
    <lineage>
        <taxon>Bacteria</taxon>
        <taxon>Bacillati</taxon>
        <taxon>Actinomycetota</taxon>
        <taxon>Actinomycetes</taxon>
        <taxon>Geodermatophilales</taxon>
        <taxon>Geodermatophilaceae</taxon>
        <taxon>Modestobacter</taxon>
    </lineage>
</organism>